<gene>
    <name evidence="1" type="ORF">ABS10_00120</name>
</gene>
<comment type="caution">
    <text evidence="1">The sequence shown here is derived from an EMBL/GenBank/DDBJ whole genome shotgun (WGS) entry which is preliminary data.</text>
</comment>
<reference evidence="1 2" key="1">
    <citation type="submission" date="2015-10" db="EMBL/GenBank/DDBJ databases">
        <title>Metagenome-Assembled Genomes uncover a global brackish microbiome.</title>
        <authorList>
            <person name="Hugerth L.W."/>
            <person name="Larsson J."/>
            <person name="Alneberg J."/>
            <person name="Lindh M.V."/>
            <person name="Legrand C."/>
            <person name="Pinhassi J."/>
            <person name="Andersson A.F."/>
        </authorList>
    </citation>
    <scope>NUCLEOTIDE SEQUENCE [LARGE SCALE GENOMIC DNA]</scope>
    <source>
        <strain evidence="1">BACL1 MAG-120820-bin45</strain>
    </source>
</reference>
<dbReference type="SUPFAM" id="SSF49344">
    <property type="entry name" value="CBD9-like"/>
    <property type="match status" value="1"/>
</dbReference>
<name>A0A0R2U8Q0_9GAMM</name>
<sequence length="738" mass="84330">MKVINVNLNNKTHQLKEFIGHSLLCILCGVSLVQAQEITIDGDVTELEWSAARQFELEYEVLPARNGQAKLKTIAFLRFDKQFLYVAFKAYGDPKKIRATIKDRDTSWMEDYVALMADPYGDGRYGILVGLNAMGSQLDEKHTSTSEPDSSWNIVYESNAIFTDYGYSAEIAIPFSELQFPEKEIQQWKIGFLRKSFEPGVQTVFSSYKNEPGENCYACQADEIINLGSPDIDKRNYIYPYIFLNQDATRPVKNLKFQNPDYEIGISGLIDLSKSSSLEYAINPDFSQVESDAPVIMANQTFATSYPEKRTFFLEGADLLKSELGSVYTRSISAPLGAVKYINQSETNSIYFMQATDTSSPYLAAGEYSSYEGNAGKSRVTIGKIKKNLPNQSNLGLLLTNRDYHSGGNGSLVELDGLINILQDYSLELNFARSQTEEGYLNFLDTTDTFGSHTYQMDGEKFSGRAHNIRLRRVVEGSYSGLRHKDVSPTYRSSVGLVGKNNYKERSYWHGRTFRTDGTFRKITIHASKQNRLNFQDQKTRERLETRLSIETSSNINGVFEFVTKASEKFEGKQFGKQDEIKLAFEYSPSETFMLGFRYESGDQIAYRIEAPVIGDQKTQNIVAGIRFSDVLKINLHQRFTELKNKLTNEEFYGGDINRFELDYQFGNSLSSKLIIEKNDFQDNYYLESLLQWKPDPYTIFYVGGTQYYKKPNPFSDNLRMETSQIYLKFQYFYNPNS</sequence>
<proteinExistence type="predicted"/>
<evidence type="ECO:0000313" key="1">
    <source>
        <dbReference type="EMBL" id="KRO95464.1"/>
    </source>
</evidence>
<dbReference type="CDD" id="cd09618">
    <property type="entry name" value="CBM9_like_2"/>
    <property type="match status" value="1"/>
</dbReference>
<organism evidence="1 2">
    <name type="scientific">SAR86 cluster bacterium BACL1 MAG-120820-bin45</name>
    <dbReference type="NCBI Taxonomy" id="1655612"/>
    <lineage>
        <taxon>Bacteria</taxon>
        <taxon>Pseudomonadati</taxon>
        <taxon>Pseudomonadota</taxon>
        <taxon>Gammaproteobacteria</taxon>
        <taxon>SAR86 cluster</taxon>
    </lineage>
</organism>
<protein>
    <recommendedName>
        <fullName evidence="3">Carbohydrate-binding domain-containing protein</fullName>
    </recommendedName>
</protein>
<accession>A0A0R2U8Q0</accession>
<evidence type="ECO:0008006" key="3">
    <source>
        <dbReference type="Google" id="ProtNLM"/>
    </source>
</evidence>
<evidence type="ECO:0000313" key="2">
    <source>
        <dbReference type="Proteomes" id="UP000051027"/>
    </source>
</evidence>
<dbReference type="AlphaFoldDB" id="A0A0R2U8Q0"/>
<dbReference type="Gene3D" id="2.60.40.1190">
    <property type="match status" value="1"/>
</dbReference>
<dbReference type="EMBL" id="LICS01000030">
    <property type="protein sequence ID" value="KRO95464.1"/>
    <property type="molecule type" value="Genomic_DNA"/>
</dbReference>
<dbReference type="STRING" id="1655612.ABS10_00120"/>
<dbReference type="Proteomes" id="UP000051027">
    <property type="component" value="Unassembled WGS sequence"/>
</dbReference>